<dbReference type="PATRIC" id="fig|1227454.3.peg.2721"/>
<dbReference type="STRING" id="1227454.C446_13249"/>
<gene>
    <name evidence="3" type="ORF">C446_13249</name>
</gene>
<evidence type="ECO:0000313" key="3">
    <source>
        <dbReference type="EMBL" id="EMA35126.1"/>
    </source>
</evidence>
<keyword evidence="4" id="KW-1185">Reference proteome</keyword>
<dbReference type="RefSeq" id="WP_006673555.1">
    <property type="nucleotide sequence ID" value="NZ_AOMA01000128.1"/>
</dbReference>
<dbReference type="PROSITE" id="PS51352">
    <property type="entry name" value="THIOREDOXIN_2"/>
    <property type="match status" value="1"/>
</dbReference>
<comment type="caution">
    <text evidence="3">The sequence shown here is derived from an EMBL/GenBank/DDBJ whole genome shotgun (WGS) entry which is preliminary data.</text>
</comment>
<dbReference type="InterPro" id="IPR013766">
    <property type="entry name" value="Thioredoxin_domain"/>
</dbReference>
<dbReference type="SUPFAM" id="SSF52833">
    <property type="entry name" value="Thioredoxin-like"/>
    <property type="match status" value="1"/>
</dbReference>
<evidence type="ECO:0000256" key="1">
    <source>
        <dbReference type="SAM" id="MobiDB-lite"/>
    </source>
</evidence>
<dbReference type="GO" id="GO:0016491">
    <property type="term" value="F:oxidoreductase activity"/>
    <property type="evidence" value="ECO:0007669"/>
    <property type="project" value="InterPro"/>
</dbReference>
<accession>M0LNQ5</accession>
<organism evidence="3 4">
    <name type="scientific">Halobiforma nitratireducens JCM 10879</name>
    <dbReference type="NCBI Taxonomy" id="1227454"/>
    <lineage>
        <taxon>Archaea</taxon>
        <taxon>Methanobacteriati</taxon>
        <taxon>Methanobacteriota</taxon>
        <taxon>Stenosarchaea group</taxon>
        <taxon>Halobacteria</taxon>
        <taxon>Halobacteriales</taxon>
        <taxon>Natrialbaceae</taxon>
        <taxon>Halobiforma</taxon>
    </lineage>
</organism>
<dbReference type="OrthoDB" id="115386at2157"/>
<dbReference type="Proteomes" id="UP000011607">
    <property type="component" value="Unassembled WGS sequence"/>
</dbReference>
<dbReference type="EMBL" id="AOMA01000128">
    <property type="protein sequence ID" value="EMA35126.1"/>
    <property type="molecule type" value="Genomic_DNA"/>
</dbReference>
<dbReference type="PANTHER" id="PTHR42852:SF17">
    <property type="entry name" value="THIOREDOXIN-LIKE PROTEIN HI_1115"/>
    <property type="match status" value="1"/>
</dbReference>
<dbReference type="CDD" id="cd02966">
    <property type="entry name" value="TlpA_like_family"/>
    <property type="match status" value="1"/>
</dbReference>
<evidence type="ECO:0000313" key="4">
    <source>
        <dbReference type="Proteomes" id="UP000011607"/>
    </source>
</evidence>
<reference evidence="3 4" key="1">
    <citation type="journal article" date="2014" name="PLoS Genet.">
        <title>Phylogenetically driven sequencing of extremely halophilic archaea reveals strategies for static and dynamic osmo-response.</title>
        <authorList>
            <person name="Becker E.A."/>
            <person name="Seitzer P.M."/>
            <person name="Tritt A."/>
            <person name="Larsen D."/>
            <person name="Krusor M."/>
            <person name="Yao A.I."/>
            <person name="Wu D."/>
            <person name="Madern D."/>
            <person name="Eisen J.A."/>
            <person name="Darling A.E."/>
            <person name="Facciotti M.T."/>
        </authorList>
    </citation>
    <scope>NUCLEOTIDE SEQUENCE [LARGE SCALE GENOMIC DNA]</scope>
    <source>
        <strain evidence="3 4">JCM 10879</strain>
    </source>
</reference>
<dbReference type="AlphaFoldDB" id="M0LNQ5"/>
<name>M0LNQ5_9EURY</name>
<proteinExistence type="predicted"/>
<dbReference type="Gene3D" id="3.40.30.10">
    <property type="entry name" value="Glutaredoxin"/>
    <property type="match status" value="1"/>
</dbReference>
<feature type="domain" description="Thioredoxin" evidence="2">
    <location>
        <begin position="61"/>
        <end position="194"/>
    </location>
</feature>
<dbReference type="eggNOG" id="arCOG06181">
    <property type="taxonomic scope" value="Archaea"/>
</dbReference>
<sequence length="203" mass="21078">MRRRDVLAGLGSVGVVAGAGAVAVYGLPSTGNLEGGGDDGGDSDGDGEADRIDPAEIETVDAPGSEAGEILVPASDDDRPTFIDFFGTWCPPCIDQMPALAAAHDRVGDEVLFISITSESVGEDGMLTEAELVDWWDEHDGSWTLGLDPSADLSYLATGYPTAMAIDADGYLRWSETGTKTADELVAGIEHALEVEDGNDGAD</sequence>
<feature type="region of interest" description="Disordered" evidence="1">
    <location>
        <begin position="28"/>
        <end position="54"/>
    </location>
</feature>
<dbReference type="InterPro" id="IPR013740">
    <property type="entry name" value="Redoxin"/>
</dbReference>
<dbReference type="PANTHER" id="PTHR42852">
    <property type="entry name" value="THIOL:DISULFIDE INTERCHANGE PROTEIN DSBE"/>
    <property type="match status" value="1"/>
</dbReference>
<evidence type="ECO:0000259" key="2">
    <source>
        <dbReference type="PROSITE" id="PS51352"/>
    </source>
</evidence>
<dbReference type="InterPro" id="IPR050553">
    <property type="entry name" value="Thioredoxin_ResA/DsbE_sf"/>
</dbReference>
<protein>
    <submittedName>
        <fullName evidence="3">Alkyl hydroperoxide reductase/ thiol specific antioxidant/ Mal allergen</fullName>
    </submittedName>
</protein>
<feature type="compositionally biased region" description="Acidic residues" evidence="1">
    <location>
        <begin position="36"/>
        <end position="47"/>
    </location>
</feature>
<dbReference type="Pfam" id="PF08534">
    <property type="entry name" value="Redoxin"/>
    <property type="match status" value="1"/>
</dbReference>
<dbReference type="InterPro" id="IPR036249">
    <property type="entry name" value="Thioredoxin-like_sf"/>
</dbReference>